<dbReference type="EMBL" id="JAPESX010001973">
    <property type="protein sequence ID" value="KAJ8110157.1"/>
    <property type="molecule type" value="Genomic_DNA"/>
</dbReference>
<proteinExistence type="predicted"/>
<gene>
    <name evidence="1" type="ORF">ONZ43_g5947</name>
</gene>
<organism evidence="1 2">
    <name type="scientific">Nemania bipapillata</name>
    <dbReference type="NCBI Taxonomy" id="110536"/>
    <lineage>
        <taxon>Eukaryota</taxon>
        <taxon>Fungi</taxon>
        <taxon>Dikarya</taxon>
        <taxon>Ascomycota</taxon>
        <taxon>Pezizomycotina</taxon>
        <taxon>Sordariomycetes</taxon>
        <taxon>Xylariomycetidae</taxon>
        <taxon>Xylariales</taxon>
        <taxon>Xylariaceae</taxon>
        <taxon>Nemania</taxon>
    </lineage>
</organism>
<evidence type="ECO:0000313" key="2">
    <source>
        <dbReference type="Proteomes" id="UP001153334"/>
    </source>
</evidence>
<keyword evidence="2" id="KW-1185">Reference proteome</keyword>
<accession>A0ACC2I492</accession>
<reference evidence="1" key="1">
    <citation type="submission" date="2022-11" db="EMBL/GenBank/DDBJ databases">
        <title>Genome Sequence of Nemania bipapillata.</title>
        <authorList>
            <person name="Buettner E."/>
        </authorList>
    </citation>
    <scope>NUCLEOTIDE SEQUENCE</scope>
    <source>
        <strain evidence="1">CP14</strain>
    </source>
</reference>
<protein>
    <submittedName>
        <fullName evidence="1">Uncharacterized protein</fullName>
    </submittedName>
</protein>
<name>A0ACC2I492_9PEZI</name>
<dbReference type="Proteomes" id="UP001153334">
    <property type="component" value="Unassembled WGS sequence"/>
</dbReference>
<evidence type="ECO:0000313" key="1">
    <source>
        <dbReference type="EMBL" id="KAJ8110157.1"/>
    </source>
</evidence>
<sequence length="140" mass="15326">MANPAPKVNLIPWDHTSEAHISRMLAQRKACGWAAAEVVPSWVPRAEKGLKTMFWVALADSLPDREPLLQAHKEKYPDETTPLHDTASSLNLVPREPSGGAFLPIGHVAVNKEATPDLVEYANKLLPKEGVLTPNPIQPN</sequence>
<comment type="caution">
    <text evidence="1">The sequence shown here is derived from an EMBL/GenBank/DDBJ whole genome shotgun (WGS) entry which is preliminary data.</text>
</comment>